<name>K9WE57_9CYAN</name>
<evidence type="ECO:0008006" key="4">
    <source>
        <dbReference type="Google" id="ProtNLM"/>
    </source>
</evidence>
<dbReference type="PATRIC" id="fig|1173027.3.peg.2439"/>
<organism evidence="2 3">
    <name type="scientific">Allocoleopsis franciscana PCC 7113</name>
    <dbReference type="NCBI Taxonomy" id="1173027"/>
    <lineage>
        <taxon>Bacteria</taxon>
        <taxon>Bacillati</taxon>
        <taxon>Cyanobacteriota</taxon>
        <taxon>Cyanophyceae</taxon>
        <taxon>Coleofasciculales</taxon>
        <taxon>Coleofasciculaceae</taxon>
        <taxon>Allocoleopsis</taxon>
        <taxon>Allocoleopsis franciscana</taxon>
    </lineage>
</organism>
<keyword evidence="3" id="KW-1185">Reference proteome</keyword>
<reference evidence="2 3" key="1">
    <citation type="submission" date="2012-06" db="EMBL/GenBank/DDBJ databases">
        <title>Finished chromosome of genome of Microcoleus sp. PCC 7113.</title>
        <authorList>
            <consortium name="US DOE Joint Genome Institute"/>
            <person name="Gugger M."/>
            <person name="Coursin T."/>
            <person name="Rippka R."/>
            <person name="Tandeau De Marsac N."/>
            <person name="Huntemann M."/>
            <person name="Wei C.-L."/>
            <person name="Han J."/>
            <person name="Detter J.C."/>
            <person name="Han C."/>
            <person name="Tapia R."/>
            <person name="Chen A."/>
            <person name="Kyrpides N."/>
            <person name="Mavromatis K."/>
            <person name="Markowitz V."/>
            <person name="Szeto E."/>
            <person name="Ivanova N."/>
            <person name="Pagani I."/>
            <person name="Pati A."/>
            <person name="Goodwin L."/>
            <person name="Nordberg H.P."/>
            <person name="Cantor M.N."/>
            <person name="Hua S.X."/>
            <person name="Woyke T."/>
            <person name="Kerfeld C.A."/>
        </authorList>
    </citation>
    <scope>NUCLEOTIDE SEQUENCE [LARGE SCALE GENOMIC DNA]</scope>
    <source>
        <strain evidence="2 3">PCC 7113</strain>
    </source>
</reference>
<dbReference type="EMBL" id="CP003630">
    <property type="protein sequence ID" value="AFZ18049.1"/>
    <property type="molecule type" value="Genomic_DNA"/>
</dbReference>
<gene>
    <name evidence="2" type="ORF">Mic7113_2235</name>
</gene>
<feature type="transmembrane region" description="Helical" evidence="1">
    <location>
        <begin position="287"/>
        <end position="306"/>
    </location>
</feature>
<evidence type="ECO:0000256" key="1">
    <source>
        <dbReference type="SAM" id="Phobius"/>
    </source>
</evidence>
<feature type="transmembrane region" description="Helical" evidence="1">
    <location>
        <begin position="221"/>
        <end position="240"/>
    </location>
</feature>
<dbReference type="HOGENOM" id="CLU_519576_0_0_3"/>
<feature type="transmembrane region" description="Helical" evidence="1">
    <location>
        <begin position="312"/>
        <end position="330"/>
    </location>
</feature>
<feature type="transmembrane region" description="Helical" evidence="1">
    <location>
        <begin position="337"/>
        <end position="354"/>
    </location>
</feature>
<sequence>MGSLLHIAMNNNRMKSLHLTAKTLILSFINDIGFPSLLSFMFFCLGFMGILNHAMWRDELNPWLIARDSKSLVELFQNIKYEGHPGLWYICLYLLNQLTQNPIAMQITHLILATGFIYIFLKFSPFRRWQKALFVFGYLPFYEYLLISRNYIIGILLIAAFCALYNTRKKNYVILSVLLFLIANANAYCLFISLALGLALIVEYSLRKQLDESLTASRTNIILSLTIYALGIAVSLAQLIPPADSTLQGGLSGWTLHFDLRHLAKALIRIWNSYIVILVPGDSNIEVFLFAVLALGLFFFASTVLIRKPIAFLIYTVGTLEIIFFTYVKFLGSARHYGHLYIVLIASFWLASYYPKSNLLLQPFTRRARMIQPISTVWFKFTEKYKIIFMMVIFSAQLAAGVVAFSRDLVVPYSAARATATYIQSQHLENKFMVGSRDATISPLCGYLNRKIYYPERQELGSFVLFNSQRQDVDAATVLAQVSQRLQQKPEPILLILNNELNTARADLKISPLSKFTKSFIFNEKYYLYEVSPAVKS</sequence>
<feature type="transmembrane region" description="Helical" evidence="1">
    <location>
        <begin position="103"/>
        <end position="121"/>
    </location>
</feature>
<accession>K9WE57</accession>
<dbReference type="AlphaFoldDB" id="K9WE57"/>
<feature type="transmembrane region" description="Helical" evidence="1">
    <location>
        <begin position="23"/>
        <end position="51"/>
    </location>
</feature>
<protein>
    <recommendedName>
        <fullName evidence="4">Glycosyltransferase RgtA/B/C/D-like domain-containing protein</fullName>
    </recommendedName>
</protein>
<evidence type="ECO:0000313" key="2">
    <source>
        <dbReference type="EMBL" id="AFZ18049.1"/>
    </source>
</evidence>
<dbReference type="eggNOG" id="ENOG502ZBCR">
    <property type="taxonomic scope" value="Bacteria"/>
</dbReference>
<keyword evidence="1" id="KW-1133">Transmembrane helix</keyword>
<dbReference type="STRING" id="1173027.Mic7113_2235"/>
<dbReference type="Proteomes" id="UP000010471">
    <property type="component" value="Chromosome"/>
</dbReference>
<feature type="transmembrane region" description="Helical" evidence="1">
    <location>
        <begin position="141"/>
        <end position="166"/>
    </location>
</feature>
<keyword evidence="1" id="KW-0812">Transmembrane</keyword>
<keyword evidence="1" id="KW-0472">Membrane</keyword>
<feature type="transmembrane region" description="Helical" evidence="1">
    <location>
        <begin position="172"/>
        <end position="201"/>
    </location>
</feature>
<dbReference type="KEGG" id="mic:Mic7113_2235"/>
<proteinExistence type="predicted"/>
<evidence type="ECO:0000313" key="3">
    <source>
        <dbReference type="Proteomes" id="UP000010471"/>
    </source>
</evidence>
<feature type="transmembrane region" description="Helical" evidence="1">
    <location>
        <begin position="387"/>
        <end position="405"/>
    </location>
</feature>